<protein>
    <recommendedName>
        <fullName evidence="8">Zn(2)-C6 fungal-type domain-containing protein</fullName>
    </recommendedName>
</protein>
<evidence type="ECO:0000256" key="2">
    <source>
        <dbReference type="ARBA" id="ARBA00022723"/>
    </source>
</evidence>
<gene>
    <name evidence="9" type="ORF">N7496_011782</name>
</gene>
<evidence type="ECO:0000256" key="3">
    <source>
        <dbReference type="ARBA" id="ARBA00022833"/>
    </source>
</evidence>
<dbReference type="Proteomes" id="UP001147782">
    <property type="component" value="Unassembled WGS sequence"/>
</dbReference>
<keyword evidence="7" id="KW-0539">Nucleus</keyword>
<keyword evidence="5" id="KW-0238">DNA-binding</keyword>
<evidence type="ECO:0000256" key="5">
    <source>
        <dbReference type="ARBA" id="ARBA00023125"/>
    </source>
</evidence>
<dbReference type="Gene3D" id="4.10.240.10">
    <property type="entry name" value="Zn(2)-C6 fungal-type DNA-binding domain"/>
    <property type="match status" value="1"/>
</dbReference>
<dbReference type="InterPro" id="IPR036864">
    <property type="entry name" value="Zn2-C6_fun-type_DNA-bd_sf"/>
</dbReference>
<keyword evidence="4" id="KW-0805">Transcription regulation</keyword>
<dbReference type="CDD" id="cd12148">
    <property type="entry name" value="fungal_TF_MHR"/>
    <property type="match status" value="1"/>
</dbReference>
<reference evidence="9" key="2">
    <citation type="journal article" date="2023" name="IMA Fungus">
        <title>Comparative genomic study of the Penicillium genus elucidates a diverse pangenome and 15 lateral gene transfer events.</title>
        <authorList>
            <person name="Petersen C."/>
            <person name="Sorensen T."/>
            <person name="Nielsen M.R."/>
            <person name="Sondergaard T.E."/>
            <person name="Sorensen J.L."/>
            <person name="Fitzpatrick D.A."/>
            <person name="Frisvad J.C."/>
            <person name="Nielsen K.L."/>
        </authorList>
    </citation>
    <scope>NUCLEOTIDE SEQUENCE</scope>
    <source>
        <strain evidence="9">IBT 29864</strain>
    </source>
</reference>
<dbReference type="EMBL" id="JAPZBS010000009">
    <property type="protein sequence ID" value="KAJ5359369.1"/>
    <property type="molecule type" value="Genomic_DNA"/>
</dbReference>
<dbReference type="AlphaFoldDB" id="A0A9W9RHH8"/>
<evidence type="ECO:0000313" key="10">
    <source>
        <dbReference type="Proteomes" id="UP001147782"/>
    </source>
</evidence>
<dbReference type="Pfam" id="PF00172">
    <property type="entry name" value="Zn_clus"/>
    <property type="match status" value="1"/>
</dbReference>
<reference evidence="9" key="1">
    <citation type="submission" date="2022-11" db="EMBL/GenBank/DDBJ databases">
        <authorList>
            <person name="Petersen C."/>
        </authorList>
    </citation>
    <scope>NUCLEOTIDE SEQUENCE</scope>
    <source>
        <strain evidence="9">IBT 29864</strain>
    </source>
</reference>
<name>A0A9W9RHH8_9EURO</name>
<dbReference type="GO" id="GO:0008270">
    <property type="term" value="F:zinc ion binding"/>
    <property type="evidence" value="ECO:0007669"/>
    <property type="project" value="InterPro"/>
</dbReference>
<keyword evidence="10" id="KW-1185">Reference proteome</keyword>
<dbReference type="OrthoDB" id="27934at2759"/>
<comment type="subcellular location">
    <subcellularLocation>
        <location evidence="1">Nucleus</location>
    </subcellularLocation>
</comment>
<dbReference type="GO" id="GO:0045944">
    <property type="term" value="P:positive regulation of transcription by RNA polymerase II"/>
    <property type="evidence" value="ECO:0007669"/>
    <property type="project" value="TreeGrafter"/>
</dbReference>
<organism evidence="9 10">
    <name type="scientific">Penicillium cataractarum</name>
    <dbReference type="NCBI Taxonomy" id="2100454"/>
    <lineage>
        <taxon>Eukaryota</taxon>
        <taxon>Fungi</taxon>
        <taxon>Dikarya</taxon>
        <taxon>Ascomycota</taxon>
        <taxon>Pezizomycotina</taxon>
        <taxon>Eurotiomycetes</taxon>
        <taxon>Eurotiomycetidae</taxon>
        <taxon>Eurotiales</taxon>
        <taxon>Aspergillaceae</taxon>
        <taxon>Penicillium</taxon>
    </lineage>
</organism>
<keyword evidence="2" id="KW-0479">Metal-binding</keyword>
<evidence type="ECO:0000256" key="4">
    <source>
        <dbReference type="ARBA" id="ARBA00023015"/>
    </source>
</evidence>
<feature type="domain" description="Zn(2)-C6 fungal-type" evidence="8">
    <location>
        <begin position="11"/>
        <end position="39"/>
    </location>
</feature>
<evidence type="ECO:0000256" key="7">
    <source>
        <dbReference type="ARBA" id="ARBA00023242"/>
    </source>
</evidence>
<dbReference type="GO" id="GO:0000981">
    <property type="term" value="F:DNA-binding transcription factor activity, RNA polymerase II-specific"/>
    <property type="evidence" value="ECO:0007669"/>
    <property type="project" value="InterPro"/>
</dbReference>
<keyword evidence="6" id="KW-0804">Transcription</keyword>
<dbReference type="GO" id="GO:0043565">
    <property type="term" value="F:sequence-specific DNA binding"/>
    <property type="evidence" value="ECO:0007669"/>
    <property type="project" value="TreeGrafter"/>
</dbReference>
<dbReference type="PANTHER" id="PTHR47782:SF14">
    <property type="entry name" value="ZN(II)2CYS6 TRANSCRIPTION FACTOR (EUROFUNG)"/>
    <property type="match status" value="1"/>
</dbReference>
<dbReference type="InterPro" id="IPR052202">
    <property type="entry name" value="Yeast_MetPath_Reg"/>
</dbReference>
<dbReference type="PROSITE" id="PS50048">
    <property type="entry name" value="ZN2_CY6_FUNGAL_2"/>
    <property type="match status" value="1"/>
</dbReference>
<accession>A0A9W9RHH8</accession>
<dbReference type="PANTHER" id="PTHR47782">
    <property type="entry name" value="ZN(II)2CYS6 TRANSCRIPTION FACTOR (EUROFUNG)-RELATED"/>
    <property type="match status" value="1"/>
</dbReference>
<dbReference type="GeneID" id="81443874"/>
<comment type="caution">
    <text evidence="9">The sequence shown here is derived from an EMBL/GenBank/DDBJ whole genome shotgun (WGS) entry which is preliminary data.</text>
</comment>
<dbReference type="RefSeq" id="XP_056550655.1">
    <property type="nucleotide sequence ID" value="XM_056704695.1"/>
</dbReference>
<dbReference type="CDD" id="cd00067">
    <property type="entry name" value="GAL4"/>
    <property type="match status" value="1"/>
</dbReference>
<dbReference type="GO" id="GO:0005634">
    <property type="term" value="C:nucleus"/>
    <property type="evidence" value="ECO:0007669"/>
    <property type="project" value="UniProtKB-SubCell"/>
</dbReference>
<dbReference type="InterPro" id="IPR001138">
    <property type="entry name" value="Zn2Cys6_DnaBD"/>
</dbReference>
<evidence type="ECO:0000256" key="1">
    <source>
        <dbReference type="ARBA" id="ARBA00004123"/>
    </source>
</evidence>
<evidence type="ECO:0000259" key="8">
    <source>
        <dbReference type="PROSITE" id="PS50048"/>
    </source>
</evidence>
<evidence type="ECO:0000256" key="6">
    <source>
        <dbReference type="ARBA" id="ARBA00023163"/>
    </source>
</evidence>
<dbReference type="SUPFAM" id="SSF57701">
    <property type="entry name" value="Zn2/Cys6 DNA-binding domain"/>
    <property type="match status" value="1"/>
</dbReference>
<evidence type="ECO:0000313" key="9">
    <source>
        <dbReference type="EMBL" id="KAJ5359369.1"/>
    </source>
</evidence>
<sequence length="626" mass="71278">MSRPFRPRDIACARCFRLKRKCDHAKPTCGECRRKGAECLPARSRKSGDSITIPVAYLKDLERRVAELEGSNLGANTGVELCDAGVQTDFVENGNIATGIASSAQSPYWANGADESQALVLSSVMQSQGQNSRLSPFSPSSLTDSIFQFNDETLDFLRLDKPSFPLVGEDSIWLTELYTNIYFSISHREWPFLNESAWKKWHREEGVTGQEEWRFFFLRMVYAIGASLCSTMHRDPAHLTRSKELYASAMNYYPQVVGHPSMVLQVQASLLLIVYALHSPSSEEMATTVSSILPFCTAAITHLRKYVRIDRDDETTATSGEVMSENMFIACYMLNEVIASGWDRPVSPSYRIVDDDLCILGDTIQPPGNANPALGHLFRLRKIQNNIRRSLERSRWRYSEEKDAFSSSLKSALDIWRQDIPRYGTSNVSSGFYHPSWMTKLYDYSILILMEEKRNFLDHEGTEKIFSAVVEVCLQFRRLQEEGHVMCFTWSALVFQFRAAIMLLYLIWATRPIMVSMVLQGQHSYDSPEAIDACLKNFACFAERWEDAIPYFKLFQFLHQKILQTTGSSAMEVDLPGLVEAETHLEQLKKKYLHRAISGMIEDMMYGGFTQFEALQVPDTLVTEIL</sequence>
<keyword evidence="3" id="KW-0862">Zinc</keyword>
<proteinExistence type="predicted"/>